<feature type="region of interest" description="Disordered" evidence="2">
    <location>
        <begin position="41"/>
        <end position="68"/>
    </location>
</feature>
<evidence type="ECO:0000313" key="3">
    <source>
        <dbReference type="EMBL" id="KKN80850.1"/>
    </source>
</evidence>
<gene>
    <name evidence="3" type="ORF">LCGC14_0325140</name>
</gene>
<dbReference type="EMBL" id="LAZR01000224">
    <property type="protein sequence ID" value="KKN80850.1"/>
    <property type="molecule type" value="Genomic_DNA"/>
</dbReference>
<sequence length="68" mass="8538">MMKRVKRKKSDLHPELEELERQREVLQRNIRELREKSLTFPNHRLLRRPRHKLDHRGQTGRRSRMHHV</sequence>
<feature type="compositionally biased region" description="Basic residues" evidence="2">
    <location>
        <begin position="44"/>
        <end position="68"/>
    </location>
</feature>
<protein>
    <submittedName>
        <fullName evidence="3">Uncharacterized protein</fullName>
    </submittedName>
</protein>
<reference evidence="3" key="1">
    <citation type="journal article" date="2015" name="Nature">
        <title>Complex archaea that bridge the gap between prokaryotes and eukaryotes.</title>
        <authorList>
            <person name="Spang A."/>
            <person name="Saw J.H."/>
            <person name="Jorgensen S.L."/>
            <person name="Zaremba-Niedzwiedzka K."/>
            <person name="Martijn J."/>
            <person name="Lind A.E."/>
            <person name="van Eijk R."/>
            <person name="Schleper C."/>
            <person name="Guy L."/>
            <person name="Ettema T.J."/>
        </authorList>
    </citation>
    <scope>NUCLEOTIDE SEQUENCE</scope>
</reference>
<accession>A0A0F9TI17</accession>
<comment type="caution">
    <text evidence="3">The sequence shown here is derived from an EMBL/GenBank/DDBJ whole genome shotgun (WGS) entry which is preliminary data.</text>
</comment>
<feature type="coiled-coil region" evidence="1">
    <location>
        <begin position="2"/>
        <end position="36"/>
    </location>
</feature>
<evidence type="ECO:0000256" key="1">
    <source>
        <dbReference type="SAM" id="Coils"/>
    </source>
</evidence>
<organism evidence="3">
    <name type="scientific">marine sediment metagenome</name>
    <dbReference type="NCBI Taxonomy" id="412755"/>
    <lineage>
        <taxon>unclassified sequences</taxon>
        <taxon>metagenomes</taxon>
        <taxon>ecological metagenomes</taxon>
    </lineage>
</organism>
<name>A0A0F9TI17_9ZZZZ</name>
<keyword evidence="1" id="KW-0175">Coiled coil</keyword>
<proteinExistence type="predicted"/>
<dbReference type="AlphaFoldDB" id="A0A0F9TI17"/>
<evidence type="ECO:0000256" key="2">
    <source>
        <dbReference type="SAM" id="MobiDB-lite"/>
    </source>
</evidence>